<keyword evidence="2" id="KW-1003">Cell membrane</keyword>
<keyword evidence="4" id="KW-1133">Transmembrane helix</keyword>
<comment type="subcellular location">
    <subcellularLocation>
        <location evidence="1">Cell membrane</location>
        <topology evidence="1">Multi-pass membrane protein</topology>
    </subcellularLocation>
</comment>
<evidence type="ECO:0000256" key="1">
    <source>
        <dbReference type="ARBA" id="ARBA00004651"/>
    </source>
</evidence>
<organism evidence="8 9">
    <name type="scientific">Pseudomonas solani</name>
    <dbReference type="NCBI Taxonomy" id="2731552"/>
    <lineage>
        <taxon>Bacteria</taxon>
        <taxon>Pseudomonadati</taxon>
        <taxon>Pseudomonadota</taxon>
        <taxon>Gammaproteobacteria</taxon>
        <taxon>Pseudomonadales</taxon>
        <taxon>Pseudomonadaceae</taxon>
        <taxon>Pseudomonas</taxon>
    </lineage>
</organism>
<feature type="region of interest" description="Disordered" evidence="6">
    <location>
        <begin position="179"/>
        <end position="201"/>
    </location>
</feature>
<reference evidence="8" key="1">
    <citation type="submission" date="2020-05" db="EMBL/GenBank/DDBJ databases">
        <title>Complete genome sequence of Pseudomonas sp. Sm006.</title>
        <authorList>
            <person name="Takeuchi K."/>
            <person name="Someya N."/>
        </authorList>
    </citation>
    <scope>NUCLEOTIDE SEQUENCE</scope>
    <source>
        <strain evidence="8">Sm006</strain>
    </source>
</reference>
<accession>A0ABM7LFW7</accession>
<dbReference type="Pfam" id="PF17200">
    <property type="entry name" value="sCache_2"/>
    <property type="match status" value="1"/>
</dbReference>
<keyword evidence="5" id="KW-0472">Membrane</keyword>
<dbReference type="InterPro" id="IPR033480">
    <property type="entry name" value="sCache_2"/>
</dbReference>
<gene>
    <name evidence="8" type="ORF">PSm6_48820</name>
</gene>
<proteinExistence type="predicted"/>
<evidence type="ECO:0000256" key="2">
    <source>
        <dbReference type="ARBA" id="ARBA00022475"/>
    </source>
</evidence>
<dbReference type="EMBL" id="AP023081">
    <property type="protein sequence ID" value="BCD88475.1"/>
    <property type="molecule type" value="Genomic_DNA"/>
</dbReference>
<evidence type="ECO:0000313" key="9">
    <source>
        <dbReference type="Proteomes" id="UP001064896"/>
    </source>
</evidence>
<dbReference type="Proteomes" id="UP001064896">
    <property type="component" value="Chromosome"/>
</dbReference>
<name>A0ABM7LFW7_9PSED</name>
<feature type="domain" description="Single Cache" evidence="7">
    <location>
        <begin position="45"/>
        <end position="134"/>
    </location>
</feature>
<evidence type="ECO:0000313" key="8">
    <source>
        <dbReference type="EMBL" id="BCD88475.1"/>
    </source>
</evidence>
<dbReference type="SMART" id="SM01049">
    <property type="entry name" value="Cache_2"/>
    <property type="match status" value="1"/>
</dbReference>
<evidence type="ECO:0000256" key="5">
    <source>
        <dbReference type="ARBA" id="ARBA00023136"/>
    </source>
</evidence>
<keyword evidence="9" id="KW-1185">Reference proteome</keyword>
<evidence type="ECO:0000256" key="3">
    <source>
        <dbReference type="ARBA" id="ARBA00022692"/>
    </source>
</evidence>
<keyword evidence="3" id="KW-0812">Transmembrane</keyword>
<evidence type="ECO:0000256" key="4">
    <source>
        <dbReference type="ARBA" id="ARBA00022989"/>
    </source>
</evidence>
<dbReference type="Gene3D" id="3.30.450.20">
    <property type="entry name" value="PAS domain"/>
    <property type="match status" value="1"/>
</dbReference>
<protein>
    <recommendedName>
        <fullName evidence="7">Single Cache domain-containing protein</fullName>
    </recommendedName>
</protein>
<evidence type="ECO:0000259" key="7">
    <source>
        <dbReference type="SMART" id="SM01049"/>
    </source>
</evidence>
<evidence type="ECO:0000256" key="6">
    <source>
        <dbReference type="SAM" id="MobiDB-lite"/>
    </source>
</evidence>
<sequence>MNRLSIRQKILLLALLPVLALATISAWLFVSQARELRDLSRDDLRESLLAAKREQLANYMELALSAVAPLANGDSAAGRERIKEALRSLRFDGGSGYFFAYDSQGVQVMSADNPAREGTGYWDSTSPEGRHLVREYVEAGAAGVATWNTAGRGPARRSPRRSSPTWCRCPTATGCWAPASTSTTWKRSSPGWSGNSPLPCA</sequence>